<dbReference type="SUPFAM" id="SSF47923">
    <property type="entry name" value="Ypt/Rab-GAP domain of gyp1p"/>
    <property type="match status" value="2"/>
</dbReference>
<evidence type="ECO:0000256" key="1">
    <source>
        <dbReference type="ARBA" id="ARBA00022468"/>
    </source>
</evidence>
<dbReference type="Gene3D" id="1.10.10.2750">
    <property type="match status" value="2"/>
</dbReference>
<feature type="compositionally biased region" description="Acidic residues" evidence="3">
    <location>
        <begin position="280"/>
        <end position="293"/>
    </location>
</feature>
<dbReference type="Gene3D" id="1.10.8.270">
    <property type="entry name" value="putative rabgap domain of human tbc1 domain family member 14 like domains"/>
    <property type="match status" value="1"/>
</dbReference>
<dbReference type="FunFam" id="1.10.472.80:FF:000043">
    <property type="entry name" value="Pollux, isoform A"/>
    <property type="match status" value="1"/>
</dbReference>
<feature type="compositionally biased region" description="Acidic residues" evidence="3">
    <location>
        <begin position="217"/>
        <end position="231"/>
    </location>
</feature>
<dbReference type="GO" id="GO:0005096">
    <property type="term" value="F:GTPase activator activity"/>
    <property type="evidence" value="ECO:0007669"/>
    <property type="project" value="UniProtKB-KW"/>
</dbReference>
<evidence type="ECO:0000256" key="2">
    <source>
        <dbReference type="ARBA" id="ARBA00022553"/>
    </source>
</evidence>
<feature type="compositionally biased region" description="Low complexity" evidence="3">
    <location>
        <begin position="575"/>
        <end position="585"/>
    </location>
</feature>
<keyword evidence="1" id="KW-0343">GTPase activation</keyword>
<dbReference type="Pfam" id="PF00566">
    <property type="entry name" value="RabGAP-TBC"/>
    <property type="match status" value="1"/>
</dbReference>
<keyword evidence="6" id="KW-1185">Reference proteome</keyword>
<protein>
    <submittedName>
        <fullName evidence="5">TBC1 domain family member 1</fullName>
    </submittedName>
</protein>
<dbReference type="InterPro" id="IPR035969">
    <property type="entry name" value="Rab-GAP_TBC_sf"/>
</dbReference>
<gene>
    <name evidence="5" type="ORF">PoB_003815600</name>
</gene>
<dbReference type="InterPro" id="IPR021785">
    <property type="entry name" value="DUF3350"/>
</dbReference>
<dbReference type="PANTHER" id="PTHR47219:SF16">
    <property type="entry name" value="GTPASE ACTIVATING PROTEIN"/>
    <property type="match status" value="1"/>
</dbReference>
<dbReference type="Pfam" id="PF11830">
    <property type="entry name" value="DUF3350"/>
    <property type="match status" value="1"/>
</dbReference>
<dbReference type="InterPro" id="IPR050302">
    <property type="entry name" value="Rab_GAP_TBC_domain"/>
</dbReference>
<reference evidence="5 6" key="1">
    <citation type="journal article" date="2021" name="Elife">
        <title>Chloroplast acquisition without the gene transfer in kleptoplastic sea slugs, Plakobranchus ocellatus.</title>
        <authorList>
            <person name="Maeda T."/>
            <person name="Takahashi S."/>
            <person name="Yoshida T."/>
            <person name="Shimamura S."/>
            <person name="Takaki Y."/>
            <person name="Nagai Y."/>
            <person name="Toyoda A."/>
            <person name="Suzuki Y."/>
            <person name="Arimoto A."/>
            <person name="Ishii H."/>
            <person name="Satoh N."/>
            <person name="Nishiyama T."/>
            <person name="Hasebe M."/>
            <person name="Maruyama T."/>
            <person name="Minagawa J."/>
            <person name="Obokata J."/>
            <person name="Shigenobu S."/>
        </authorList>
    </citation>
    <scope>NUCLEOTIDE SEQUENCE [LARGE SCALE GENOMIC DNA]</scope>
</reference>
<feature type="region of interest" description="Disordered" evidence="3">
    <location>
        <begin position="44"/>
        <end position="77"/>
    </location>
</feature>
<accession>A0AAV4AKE3</accession>
<feature type="region of interest" description="Disordered" evidence="3">
    <location>
        <begin position="191"/>
        <end position="237"/>
    </location>
</feature>
<feature type="compositionally biased region" description="Polar residues" evidence="3">
    <location>
        <begin position="56"/>
        <end position="72"/>
    </location>
</feature>
<feature type="region of interest" description="Disordered" evidence="3">
    <location>
        <begin position="753"/>
        <end position="859"/>
    </location>
</feature>
<dbReference type="SMART" id="SM00164">
    <property type="entry name" value="TBC"/>
    <property type="match status" value="1"/>
</dbReference>
<feature type="compositionally biased region" description="Polar residues" evidence="3">
    <location>
        <begin position="825"/>
        <end position="838"/>
    </location>
</feature>
<feature type="compositionally biased region" description="Basic and acidic residues" evidence="3">
    <location>
        <begin position="808"/>
        <end position="822"/>
    </location>
</feature>
<sequence>METAMYSSFQEFVLNAPAVFLSYVSSSYGQFLWSALLLEPQPVLTPNSPQQQQQQHLSNEGASDLSPASSGQEDPALLSASLPQRRPSASWRKAIFQRVVTAQQSEDIAENDGGEGGVPSGSKPTNVRDMWRKAFLETLLLIRMEKENHSVRARQEEGGVIPSRKLEYQELTPCLKEITSVWEDMLSNIQEVVAPEEDEEREEEEGREDTTEREQQREDEEKEEDGEELLEGETITPRVQMAPVSHETLLEYVKKGVPRSLRGQIWLFLMQQRQLSGVSGDDDDDAGVVDDDDSAKRTGGVERDVAAAGRARCGNVDYEVLLKQLTTHQHAILIDLGRTFPSHPYFSKSLGAGQLELFNLLKAYSLLDTEVGYCQGLSFIVGMLLMHMEEISAFHVLKYMMYDLRLRRQFKPNMTALQMKLYQLTRLLHDHCRDVYDHFESHDISPTLYAAPWFLTLFASQFPLGFVARVFDMIFVQGIDVLFKVALMLLVNHRALILQCNSFESVVDFLKTTLPEMVQVQMERVISQAFELDITRDLQAYEIEYHVIGEELAALESSQPQHHHHHHHHQHHNHLQANNRNNPLHPNHPHHPLHHGSARMHPPLSAMERPSRFLNRRRSSIDFELMYRMEHQNRALKLQNSELVEKLQHAQSQQRTSELAIHANKIEQDKLKSHIRTLEIERAALLTTVATMKRLLPHDALARLNLNLNLSHLPAGLVEGKISPSTGSFLQGLGINSPTGADFDAAVPDNQTEQTPACVAPQKSSPGADDTFSRSSPEAFDASDSSSIVAKGVHASPSPQVHQRKVKKEIADPGIKVERDETGDSESPSPLTVTTDKPSLSSSSNLGGALSDSASAGPL</sequence>
<comment type="caution">
    <text evidence="5">The sequence shown here is derived from an EMBL/GenBank/DDBJ whole genome shotgun (WGS) entry which is preliminary data.</text>
</comment>
<feature type="region of interest" description="Disordered" evidence="3">
    <location>
        <begin position="277"/>
        <end position="297"/>
    </location>
</feature>
<feature type="compositionally biased region" description="Low complexity" evidence="3">
    <location>
        <begin position="839"/>
        <end position="859"/>
    </location>
</feature>
<dbReference type="InterPro" id="IPR000195">
    <property type="entry name" value="Rab-GAP-TBC_dom"/>
</dbReference>
<dbReference type="FunFam" id="1.10.8.270:FF:000001">
    <property type="entry name" value="TBC1 domain family member 1"/>
    <property type="match status" value="1"/>
</dbReference>
<dbReference type="PANTHER" id="PTHR47219">
    <property type="entry name" value="RAB GTPASE-ACTIVATING PROTEIN 1-LIKE"/>
    <property type="match status" value="1"/>
</dbReference>
<feature type="region of interest" description="Disordered" evidence="3">
    <location>
        <begin position="105"/>
        <end position="126"/>
    </location>
</feature>
<dbReference type="PROSITE" id="PS50086">
    <property type="entry name" value="TBC_RABGAP"/>
    <property type="match status" value="1"/>
</dbReference>
<evidence type="ECO:0000313" key="6">
    <source>
        <dbReference type="Proteomes" id="UP000735302"/>
    </source>
</evidence>
<feature type="region of interest" description="Disordered" evidence="3">
    <location>
        <begin position="556"/>
        <end position="604"/>
    </location>
</feature>
<feature type="domain" description="Rab-GAP TBC" evidence="4">
    <location>
        <begin position="256"/>
        <end position="478"/>
    </location>
</feature>
<feature type="compositionally biased region" description="Basic residues" evidence="3">
    <location>
        <begin position="587"/>
        <end position="598"/>
    </location>
</feature>
<evidence type="ECO:0000259" key="4">
    <source>
        <dbReference type="PROSITE" id="PS50086"/>
    </source>
</evidence>
<keyword evidence="2" id="KW-0597">Phosphoprotein</keyword>
<name>A0AAV4AKE3_9GAST</name>
<organism evidence="5 6">
    <name type="scientific">Plakobranchus ocellatus</name>
    <dbReference type="NCBI Taxonomy" id="259542"/>
    <lineage>
        <taxon>Eukaryota</taxon>
        <taxon>Metazoa</taxon>
        <taxon>Spiralia</taxon>
        <taxon>Lophotrochozoa</taxon>
        <taxon>Mollusca</taxon>
        <taxon>Gastropoda</taxon>
        <taxon>Heterobranchia</taxon>
        <taxon>Euthyneura</taxon>
        <taxon>Panpulmonata</taxon>
        <taxon>Sacoglossa</taxon>
        <taxon>Placobranchoidea</taxon>
        <taxon>Plakobranchidae</taxon>
        <taxon>Plakobranchus</taxon>
    </lineage>
</organism>
<proteinExistence type="predicted"/>
<evidence type="ECO:0000256" key="3">
    <source>
        <dbReference type="SAM" id="MobiDB-lite"/>
    </source>
</evidence>
<dbReference type="Proteomes" id="UP000735302">
    <property type="component" value="Unassembled WGS sequence"/>
</dbReference>
<evidence type="ECO:0000313" key="5">
    <source>
        <dbReference type="EMBL" id="GFO11651.1"/>
    </source>
</evidence>
<dbReference type="AlphaFoldDB" id="A0AAV4AKE3"/>
<dbReference type="Gene3D" id="1.10.472.80">
    <property type="entry name" value="Ypt/Rab-GAP domain of gyp1p, domain 3"/>
    <property type="match status" value="1"/>
</dbReference>
<feature type="compositionally biased region" description="Basic residues" evidence="3">
    <location>
        <begin position="561"/>
        <end position="574"/>
    </location>
</feature>
<feature type="compositionally biased region" description="Acidic residues" evidence="3">
    <location>
        <begin position="194"/>
        <end position="207"/>
    </location>
</feature>
<dbReference type="EMBL" id="BLXT01004325">
    <property type="protein sequence ID" value="GFO11651.1"/>
    <property type="molecule type" value="Genomic_DNA"/>
</dbReference>